<dbReference type="Proteomes" id="UP000011829">
    <property type="component" value="Segment"/>
</dbReference>
<dbReference type="KEGG" id="vg:18562881"/>
<dbReference type="EMBL" id="JQ691611">
    <property type="protein sequence ID" value="AFH20923.1"/>
    <property type="molecule type" value="Genomic_DNA"/>
</dbReference>
<sequence>MKKLILLAVLALAGCDKPDRYDTLPILLPEQVVELHKACQTQPDFKSSRVIVRDSAARAVICRYQDKQPGSGGGPATYEVDAKILQLKIQEGLK</sequence>
<dbReference type="GeneID" id="18562881"/>
<dbReference type="OrthoDB" id="38866at10239"/>
<evidence type="ECO:0000313" key="1">
    <source>
        <dbReference type="EMBL" id="AFH20923.1"/>
    </source>
</evidence>
<protein>
    <recommendedName>
        <fullName evidence="3">Lipoprotein</fullName>
    </recommendedName>
</protein>
<keyword evidence="2" id="KW-1185">Reference proteome</keyword>
<dbReference type="RefSeq" id="YP_009015001.1">
    <property type="nucleotide sequence ID" value="NC_023717.1"/>
</dbReference>
<evidence type="ECO:0000313" key="2">
    <source>
        <dbReference type="Proteomes" id="UP000011829"/>
    </source>
</evidence>
<organism evidence="1 2">
    <name type="scientific">Cronobacter phage CR9</name>
    <dbReference type="NCBI Taxonomy" id="1162290"/>
    <lineage>
        <taxon>Viruses</taxon>
        <taxon>Duplodnaviria</taxon>
        <taxon>Heunggongvirae</taxon>
        <taxon>Uroviricota</taxon>
        <taxon>Caudoviricetes</taxon>
        <taxon>Vequintavirinae</taxon>
        <taxon>Certrevirus</taxon>
        <taxon>Certrevirus CR9</taxon>
    </lineage>
</organism>
<dbReference type="PROSITE" id="PS51257">
    <property type="entry name" value="PROKAR_LIPOPROTEIN"/>
    <property type="match status" value="1"/>
</dbReference>
<name>M1EZ85_9CAUD</name>
<proteinExistence type="predicted"/>
<gene>
    <name evidence="1" type="ORF">CR9_039</name>
</gene>
<accession>M1EZ85</accession>
<reference evidence="1 2" key="1">
    <citation type="submission" date="2012-02" db="EMBL/GenBank/DDBJ databases">
        <title>Complete Genome Sequence of Cronobacter sakazakii Bacteriophage CR9.</title>
        <authorList>
            <person name="Shin H."/>
            <person name="Lee J.-H."/>
            <person name="Kim Y."/>
            <person name="Ryu S."/>
        </authorList>
    </citation>
    <scope>NUCLEOTIDE SEQUENCE [LARGE SCALE GENOMIC DNA]</scope>
</reference>
<evidence type="ECO:0008006" key="3">
    <source>
        <dbReference type="Google" id="ProtNLM"/>
    </source>
</evidence>